<feature type="domain" description="PAS" evidence="10">
    <location>
        <begin position="12"/>
        <end position="69"/>
    </location>
</feature>
<dbReference type="Gene3D" id="3.40.50.2300">
    <property type="match status" value="1"/>
</dbReference>
<dbReference type="Gene3D" id="3.30.565.10">
    <property type="entry name" value="Histidine kinase-like ATPase, C-terminal domain"/>
    <property type="match status" value="1"/>
</dbReference>
<dbReference type="InterPro" id="IPR005467">
    <property type="entry name" value="His_kinase_dom"/>
</dbReference>
<dbReference type="PANTHER" id="PTHR43304">
    <property type="entry name" value="PHYTOCHROME-LIKE PROTEIN CPH1"/>
    <property type="match status" value="1"/>
</dbReference>
<feature type="domain" description="PAC" evidence="11">
    <location>
        <begin position="460"/>
        <end position="512"/>
    </location>
</feature>
<dbReference type="Gene3D" id="2.10.70.100">
    <property type="match status" value="1"/>
</dbReference>
<dbReference type="InterPro" id="IPR004358">
    <property type="entry name" value="Sig_transdc_His_kin-like_C"/>
</dbReference>
<dbReference type="PROSITE" id="PS50110">
    <property type="entry name" value="RESPONSE_REGULATORY"/>
    <property type="match status" value="1"/>
</dbReference>
<evidence type="ECO:0000313" key="14">
    <source>
        <dbReference type="Proteomes" id="UP000250443"/>
    </source>
</evidence>
<dbReference type="Pfam" id="PF08447">
    <property type="entry name" value="PAS_3"/>
    <property type="match status" value="3"/>
</dbReference>
<keyword evidence="15" id="KW-1185">Reference proteome</keyword>
<keyword evidence="4" id="KW-0808">Transferase</keyword>
<dbReference type="InterPro" id="IPR003594">
    <property type="entry name" value="HATPase_dom"/>
</dbReference>
<dbReference type="Pfam" id="PF00989">
    <property type="entry name" value="PAS"/>
    <property type="match status" value="1"/>
</dbReference>
<evidence type="ECO:0000259" key="10">
    <source>
        <dbReference type="PROSITE" id="PS50112"/>
    </source>
</evidence>
<dbReference type="EMBL" id="JADMCD010000002">
    <property type="protein sequence ID" value="MBF8639998.1"/>
    <property type="molecule type" value="Genomic_DNA"/>
</dbReference>
<dbReference type="PRINTS" id="PR00344">
    <property type="entry name" value="BCTRLSENSOR"/>
</dbReference>
<evidence type="ECO:0000256" key="1">
    <source>
        <dbReference type="ARBA" id="ARBA00000085"/>
    </source>
</evidence>
<keyword evidence="3 6" id="KW-0597">Phosphoprotein</keyword>
<feature type="domain" description="PAS" evidence="10">
    <location>
        <begin position="545"/>
        <end position="594"/>
    </location>
</feature>
<dbReference type="CDD" id="cd00082">
    <property type="entry name" value="HisKA"/>
    <property type="match status" value="1"/>
</dbReference>
<dbReference type="InterPro" id="IPR052162">
    <property type="entry name" value="Sensor_kinase/Photoreceptor"/>
</dbReference>
<dbReference type="SUPFAM" id="SSF55874">
    <property type="entry name" value="ATPase domain of HSP90 chaperone/DNA topoisomerase II/histidine kinase"/>
    <property type="match status" value="1"/>
</dbReference>
<dbReference type="InterPro" id="IPR001610">
    <property type="entry name" value="PAC"/>
</dbReference>
<name>A0A2X2CPC6_PSELU</name>
<feature type="coiled-coil region" evidence="7">
    <location>
        <begin position="500"/>
        <end position="527"/>
    </location>
</feature>
<reference evidence="12 15" key="2">
    <citation type="submission" date="2020-10" db="EMBL/GenBank/DDBJ databases">
        <title>Genome sequences of Pseudomonas isolates.</title>
        <authorList>
            <person name="Wessels L."/>
            <person name="Reich F."/>
            <person name="Hammerl J."/>
        </authorList>
    </citation>
    <scope>NUCLEOTIDE SEQUENCE [LARGE SCALE GENOMIC DNA]</scope>
    <source>
        <strain evidence="12 15">20-MO00624-0</strain>
    </source>
</reference>
<evidence type="ECO:0000313" key="15">
    <source>
        <dbReference type="Proteomes" id="UP000626180"/>
    </source>
</evidence>
<dbReference type="PROSITE" id="PS50113">
    <property type="entry name" value="PAC"/>
    <property type="match status" value="2"/>
</dbReference>
<dbReference type="EC" id="2.7.13.3" evidence="2"/>
<dbReference type="InterPro" id="IPR013656">
    <property type="entry name" value="PAS_4"/>
</dbReference>
<evidence type="ECO:0000256" key="2">
    <source>
        <dbReference type="ARBA" id="ARBA00012438"/>
    </source>
</evidence>
<dbReference type="NCBIfam" id="TIGR00229">
    <property type="entry name" value="sensory_box"/>
    <property type="match status" value="5"/>
</dbReference>
<dbReference type="InterPro" id="IPR036097">
    <property type="entry name" value="HisK_dim/P_sf"/>
</dbReference>
<comment type="catalytic activity">
    <reaction evidence="1">
        <text>ATP + protein L-histidine = ADP + protein N-phospho-L-histidine.</text>
        <dbReference type="EC" id="2.7.13.3"/>
    </reaction>
</comment>
<evidence type="ECO:0000256" key="4">
    <source>
        <dbReference type="ARBA" id="ARBA00022679"/>
    </source>
</evidence>
<dbReference type="SMART" id="SM00387">
    <property type="entry name" value="HATPase_c"/>
    <property type="match status" value="1"/>
</dbReference>
<dbReference type="AlphaFoldDB" id="A0A2X2CPC6"/>
<gene>
    <name evidence="12" type="ORF">IRZ65_04795</name>
    <name evidence="13" type="ORF">NCTC11842_02855</name>
</gene>
<evidence type="ECO:0000256" key="7">
    <source>
        <dbReference type="SAM" id="Coils"/>
    </source>
</evidence>
<dbReference type="Pfam" id="PF00512">
    <property type="entry name" value="HisKA"/>
    <property type="match status" value="1"/>
</dbReference>
<dbReference type="EMBL" id="UAUF01000012">
    <property type="protein sequence ID" value="SPZ08571.1"/>
    <property type="molecule type" value="Genomic_DNA"/>
</dbReference>
<evidence type="ECO:0000256" key="6">
    <source>
        <dbReference type="PROSITE-ProRule" id="PRU00169"/>
    </source>
</evidence>
<feature type="modified residue" description="4-aspartylphosphate" evidence="6">
    <location>
        <position position="952"/>
    </location>
</feature>
<dbReference type="InterPro" id="IPR000014">
    <property type="entry name" value="PAS"/>
</dbReference>
<dbReference type="SMART" id="SM00086">
    <property type="entry name" value="PAC"/>
    <property type="match status" value="4"/>
</dbReference>
<dbReference type="Pfam" id="PF08448">
    <property type="entry name" value="PAS_4"/>
    <property type="match status" value="1"/>
</dbReference>
<evidence type="ECO:0000313" key="12">
    <source>
        <dbReference type="EMBL" id="MBF8639998.1"/>
    </source>
</evidence>
<dbReference type="SUPFAM" id="SSF52172">
    <property type="entry name" value="CheY-like"/>
    <property type="match status" value="1"/>
</dbReference>
<feature type="domain" description="PAS" evidence="10">
    <location>
        <begin position="387"/>
        <end position="457"/>
    </location>
</feature>
<feature type="domain" description="PAS" evidence="10">
    <location>
        <begin position="260"/>
        <end position="325"/>
    </location>
</feature>
<proteinExistence type="predicted"/>
<dbReference type="Gene3D" id="3.30.450.20">
    <property type="entry name" value="PAS domain"/>
    <property type="match status" value="5"/>
</dbReference>
<dbReference type="GO" id="GO:0000155">
    <property type="term" value="F:phosphorelay sensor kinase activity"/>
    <property type="evidence" value="ECO:0007669"/>
    <property type="project" value="InterPro"/>
</dbReference>
<evidence type="ECO:0000256" key="5">
    <source>
        <dbReference type="ARBA" id="ARBA00022777"/>
    </source>
</evidence>
<dbReference type="Pfam" id="PF00072">
    <property type="entry name" value="Response_reg"/>
    <property type="match status" value="1"/>
</dbReference>
<dbReference type="SUPFAM" id="SSF55785">
    <property type="entry name" value="PYP-like sensor domain (PAS domain)"/>
    <property type="match status" value="5"/>
</dbReference>
<dbReference type="FunFam" id="3.30.450.20:FF:000099">
    <property type="entry name" value="Sensory box sensor histidine kinase"/>
    <property type="match status" value="1"/>
</dbReference>
<evidence type="ECO:0000259" key="11">
    <source>
        <dbReference type="PROSITE" id="PS50113"/>
    </source>
</evidence>
<dbReference type="InterPro" id="IPR000700">
    <property type="entry name" value="PAS-assoc_C"/>
</dbReference>
<dbReference type="InterPro" id="IPR035965">
    <property type="entry name" value="PAS-like_dom_sf"/>
</dbReference>
<dbReference type="SUPFAM" id="SSF47384">
    <property type="entry name" value="Homodimeric domain of signal transducing histidine kinase"/>
    <property type="match status" value="1"/>
</dbReference>
<dbReference type="RefSeq" id="WP_010795048.1">
    <property type="nucleotide sequence ID" value="NZ_CP069262.1"/>
</dbReference>
<accession>A0A2X2CPC6</accession>
<dbReference type="CDD" id="cd00130">
    <property type="entry name" value="PAS"/>
    <property type="match status" value="5"/>
</dbReference>
<dbReference type="InterPro" id="IPR011006">
    <property type="entry name" value="CheY-like_superfamily"/>
</dbReference>
<dbReference type="SMART" id="SM00448">
    <property type="entry name" value="REC"/>
    <property type="match status" value="1"/>
</dbReference>
<dbReference type="PROSITE" id="PS50109">
    <property type="entry name" value="HIS_KIN"/>
    <property type="match status" value="1"/>
</dbReference>
<protein>
    <recommendedName>
        <fullName evidence="2">histidine kinase</fullName>
        <ecNumber evidence="2">2.7.13.3</ecNumber>
    </recommendedName>
</protein>
<dbReference type="Proteomes" id="UP000250443">
    <property type="component" value="Unassembled WGS sequence"/>
</dbReference>
<evidence type="ECO:0000259" key="8">
    <source>
        <dbReference type="PROSITE" id="PS50109"/>
    </source>
</evidence>
<dbReference type="PANTHER" id="PTHR43304:SF1">
    <property type="entry name" value="PAC DOMAIN-CONTAINING PROTEIN"/>
    <property type="match status" value="1"/>
</dbReference>
<feature type="domain" description="Response regulatory" evidence="9">
    <location>
        <begin position="902"/>
        <end position="1016"/>
    </location>
</feature>
<dbReference type="InterPro" id="IPR036890">
    <property type="entry name" value="HATPase_C_sf"/>
</dbReference>
<feature type="domain" description="PAC" evidence="11">
    <location>
        <begin position="206"/>
        <end position="259"/>
    </location>
</feature>
<dbReference type="InterPro" id="IPR013655">
    <property type="entry name" value="PAS_fold_3"/>
</dbReference>
<organism evidence="13 14">
    <name type="scientific">Pseudomonas luteola</name>
    <dbReference type="NCBI Taxonomy" id="47886"/>
    <lineage>
        <taxon>Bacteria</taxon>
        <taxon>Pseudomonadati</taxon>
        <taxon>Pseudomonadota</taxon>
        <taxon>Gammaproteobacteria</taxon>
        <taxon>Pseudomonadales</taxon>
        <taxon>Pseudomonadaceae</taxon>
        <taxon>Pseudomonas</taxon>
    </lineage>
</organism>
<evidence type="ECO:0000256" key="3">
    <source>
        <dbReference type="ARBA" id="ARBA00022553"/>
    </source>
</evidence>
<reference evidence="13 14" key="1">
    <citation type="submission" date="2018-06" db="EMBL/GenBank/DDBJ databases">
        <authorList>
            <consortium name="Pathogen Informatics"/>
            <person name="Doyle S."/>
        </authorList>
    </citation>
    <scope>NUCLEOTIDE SEQUENCE [LARGE SCALE GENOMIC DNA]</scope>
    <source>
        <strain evidence="13 14">NCTC11842</strain>
    </source>
</reference>
<sequence length="1020" mass="115599">MESGRSSLSALSPGELAQLVLANTSDYAVVVSDLSGTIVDWNPSAEKVLGWTAAEAIGQPISIFFTPEDCAQDRPNVEMTEAAQCGCAKDERWHIKQDGTRFWASGEMSALRRDGVLMGYSKILRDRTPERLAAERLRLAQQVGEIGTFELHPAQGRITVSREMCQLWGLPEQESFQIEELIALIHPEDRARVITNSHEFLEGALDYVEYRIRRPDNGEERWMARRGEPILVNTREGMRYFGVCYDITDRKRAEQARLESDARLRNLTQEMQEGFFVAEPILNATGHMVDFRFIEVNPAFSQLTGLPPEQVQGRTLHEALPHIDDTLIESYARFIRHNDPVHFELQLQALEGRWFESWLRRLDPTRFVVLFLDVTARKQAEAALSESEARFKAITNSIDQMVWASRPDGHHYYFNERWYEFTGSVPEHTDGDKWIEIVHPDDREITWASWQQCLTSGEPYRTEFRLRHRSGQYRWVLGRAQPVRNERGTVEGWFGTSTDIQDIIDAREVLSRSREELEKQIELRTRERDRIWRLSNDLMKVCQLDGRLISVNEAWYETLGWSENDLLGRNYLEFIHPDDVDRVTHGLSIIDQERRARSYEVRLLHQNGNYRLTSWTAVPEEGLIYSVGRDITEQRQLEDQLRQSQKMEAVGQLTGGIAHDFNNLLTGIIGSLDLMQRRYESGRAQDLERYMSAAVTSAQRAAALTQRLLAFSRRQALDLKPVNLNTLVASMEELLRRTIGEKIVLDTTLAAGLWPALTDTNQLESALLNLVINARDAMPEGGTITIATSSAHFDEHTDDPHLTLAPGDYVVLCVNDTGTGMSPEVIERAFDPFFTTKPIGQGTGLGLSMIYGYAKQSKGQVRIFSTQGKGTSVRLYLPRYRGALDEHAINTERQLLKGSGETVLVVEDETIVRSLIVEVLDELGYSSLEAVDAQQAIPLLQNGQQIDLMISDVGLPGMNGRQLADVARTLRPELKILFATGYAEGAQVEGYLGENMEIITKPFNVDALASKIQEMIKAQD</sequence>
<dbReference type="Gene3D" id="1.10.287.130">
    <property type="match status" value="1"/>
</dbReference>
<dbReference type="InterPro" id="IPR001789">
    <property type="entry name" value="Sig_transdc_resp-reg_receiver"/>
</dbReference>
<dbReference type="InterPro" id="IPR003661">
    <property type="entry name" value="HisK_dim/P_dom"/>
</dbReference>
<dbReference type="Pfam" id="PF02518">
    <property type="entry name" value="HATPase_c"/>
    <property type="match status" value="1"/>
</dbReference>
<dbReference type="SMART" id="SM00388">
    <property type="entry name" value="HisKA"/>
    <property type="match status" value="1"/>
</dbReference>
<keyword evidence="7" id="KW-0175">Coiled coil</keyword>
<dbReference type="GO" id="GO:0006355">
    <property type="term" value="P:regulation of DNA-templated transcription"/>
    <property type="evidence" value="ECO:0007669"/>
    <property type="project" value="InterPro"/>
</dbReference>
<evidence type="ECO:0000313" key="13">
    <source>
        <dbReference type="EMBL" id="SPZ08571.1"/>
    </source>
</evidence>
<evidence type="ECO:0000259" key="9">
    <source>
        <dbReference type="PROSITE" id="PS50110"/>
    </source>
</evidence>
<keyword evidence="5 13" id="KW-0418">Kinase</keyword>
<feature type="domain" description="Histidine kinase" evidence="8">
    <location>
        <begin position="656"/>
        <end position="881"/>
    </location>
</feature>
<dbReference type="SMART" id="SM00091">
    <property type="entry name" value="PAS"/>
    <property type="match status" value="5"/>
</dbReference>
<dbReference type="Proteomes" id="UP000626180">
    <property type="component" value="Unassembled WGS sequence"/>
</dbReference>
<dbReference type="PROSITE" id="PS50112">
    <property type="entry name" value="PAS"/>
    <property type="match status" value="4"/>
</dbReference>
<dbReference type="InterPro" id="IPR013767">
    <property type="entry name" value="PAS_fold"/>
</dbReference>